<dbReference type="Proteomes" id="UP001595384">
    <property type="component" value="Unassembled WGS sequence"/>
</dbReference>
<dbReference type="EMBL" id="JBHRSE010000061">
    <property type="protein sequence ID" value="MFC3024124.1"/>
    <property type="molecule type" value="Genomic_DNA"/>
</dbReference>
<evidence type="ECO:0000256" key="1">
    <source>
        <dbReference type="ARBA" id="ARBA00012374"/>
    </source>
</evidence>
<dbReference type="CDD" id="cd01610">
    <property type="entry name" value="PAP2_like"/>
    <property type="match status" value="1"/>
</dbReference>
<keyword evidence="7" id="KW-1185">Reference proteome</keyword>
<dbReference type="SMART" id="SM00014">
    <property type="entry name" value="acidPPc"/>
    <property type="match status" value="1"/>
</dbReference>
<feature type="transmembrane region" description="Helical" evidence="4">
    <location>
        <begin position="163"/>
        <end position="185"/>
    </location>
</feature>
<dbReference type="InterPro" id="IPR036938">
    <property type="entry name" value="PAP2/HPO_sf"/>
</dbReference>
<keyword evidence="4" id="KW-1133">Transmembrane helix</keyword>
<organism evidence="6 7">
    <name type="scientific">Vibrio zhugei</name>
    <dbReference type="NCBI Taxonomy" id="2479546"/>
    <lineage>
        <taxon>Bacteria</taxon>
        <taxon>Pseudomonadati</taxon>
        <taxon>Pseudomonadota</taxon>
        <taxon>Gammaproteobacteria</taxon>
        <taxon>Vibrionales</taxon>
        <taxon>Vibrionaceae</taxon>
        <taxon>Vibrio</taxon>
    </lineage>
</organism>
<evidence type="ECO:0000313" key="7">
    <source>
        <dbReference type="Proteomes" id="UP001595384"/>
    </source>
</evidence>
<dbReference type="Gene3D" id="1.20.144.10">
    <property type="entry name" value="Phosphatidic acid phosphatase type 2/haloperoxidase"/>
    <property type="match status" value="1"/>
</dbReference>
<comment type="caution">
    <text evidence="6">The sequence shown here is derived from an EMBL/GenBank/DDBJ whole genome shotgun (WGS) entry which is preliminary data.</text>
</comment>
<feature type="transmembrane region" description="Helical" evidence="4">
    <location>
        <begin position="218"/>
        <end position="236"/>
    </location>
</feature>
<dbReference type="Pfam" id="PF01569">
    <property type="entry name" value="PAP2"/>
    <property type="match status" value="1"/>
</dbReference>
<reference evidence="7" key="1">
    <citation type="journal article" date="2019" name="Int. J. Syst. Evol. Microbiol.">
        <title>The Global Catalogue of Microorganisms (GCM) 10K type strain sequencing project: providing services to taxonomists for standard genome sequencing and annotation.</title>
        <authorList>
            <consortium name="The Broad Institute Genomics Platform"/>
            <consortium name="The Broad Institute Genome Sequencing Center for Infectious Disease"/>
            <person name="Wu L."/>
            <person name="Ma J."/>
        </authorList>
    </citation>
    <scope>NUCLEOTIDE SEQUENCE [LARGE SCALE GENOMIC DNA]</scope>
    <source>
        <strain evidence="7">KCTC 62784</strain>
    </source>
</reference>
<name>A0ABV7CCI9_9VIBR</name>
<evidence type="ECO:0000256" key="3">
    <source>
        <dbReference type="ARBA" id="ARBA00047594"/>
    </source>
</evidence>
<feature type="transmembrane region" description="Helical" evidence="4">
    <location>
        <begin position="192"/>
        <end position="212"/>
    </location>
</feature>
<dbReference type="EC" id="3.6.1.27" evidence="1"/>
<keyword evidence="4" id="KW-0812">Transmembrane</keyword>
<protein>
    <recommendedName>
        <fullName evidence="1">undecaprenyl-diphosphate phosphatase</fullName>
        <ecNumber evidence="1">3.6.1.27</ecNumber>
    </recommendedName>
    <alternativeName>
        <fullName evidence="2">Undecaprenyl pyrophosphate phosphatase</fullName>
    </alternativeName>
</protein>
<dbReference type="PANTHER" id="PTHR14969:SF54">
    <property type="entry name" value="PHOSPHATIDYLGLYCEROPHOSPHATASE B"/>
    <property type="match status" value="1"/>
</dbReference>
<accession>A0ABV7CCI9</accession>
<feature type="transmembrane region" description="Helical" evidence="4">
    <location>
        <begin position="86"/>
        <end position="104"/>
    </location>
</feature>
<feature type="transmembrane region" description="Helical" evidence="4">
    <location>
        <begin position="52"/>
        <end position="74"/>
    </location>
</feature>
<gene>
    <name evidence="6" type="ORF">ACFODT_09810</name>
</gene>
<dbReference type="PANTHER" id="PTHR14969">
    <property type="entry name" value="SPHINGOSINE-1-PHOSPHATE PHOSPHOHYDROLASE"/>
    <property type="match status" value="1"/>
</dbReference>
<dbReference type="InterPro" id="IPR000326">
    <property type="entry name" value="PAP2/HPO"/>
</dbReference>
<evidence type="ECO:0000259" key="5">
    <source>
        <dbReference type="SMART" id="SM00014"/>
    </source>
</evidence>
<feature type="transmembrane region" description="Helical" evidence="4">
    <location>
        <begin position="12"/>
        <end position="32"/>
    </location>
</feature>
<evidence type="ECO:0000256" key="2">
    <source>
        <dbReference type="ARBA" id="ARBA00032707"/>
    </source>
</evidence>
<feature type="domain" description="Phosphatidic acid phosphatase type 2/haloperoxidase" evidence="5">
    <location>
        <begin position="85"/>
        <end position="233"/>
    </location>
</feature>
<proteinExistence type="predicted"/>
<comment type="catalytic activity">
    <reaction evidence="3">
        <text>di-trans,octa-cis-undecaprenyl diphosphate + H2O = di-trans,octa-cis-undecaprenyl phosphate + phosphate + H(+)</text>
        <dbReference type="Rhea" id="RHEA:28094"/>
        <dbReference type="ChEBI" id="CHEBI:15377"/>
        <dbReference type="ChEBI" id="CHEBI:15378"/>
        <dbReference type="ChEBI" id="CHEBI:43474"/>
        <dbReference type="ChEBI" id="CHEBI:58405"/>
        <dbReference type="ChEBI" id="CHEBI:60392"/>
        <dbReference type="EC" id="3.6.1.27"/>
    </reaction>
</comment>
<dbReference type="SUPFAM" id="SSF48317">
    <property type="entry name" value="Acid phosphatase/Vanadium-dependent haloperoxidase"/>
    <property type="match status" value="1"/>
</dbReference>
<evidence type="ECO:0000313" key="6">
    <source>
        <dbReference type="EMBL" id="MFC3024124.1"/>
    </source>
</evidence>
<sequence length="257" mass="29797">MNRYTPLFDRFKYHLVIITIFLLVMTAMSHLLYPVDLLSSPRAVIGMIWNGFSASASSFGCVLSLLVLLFCVFWRADMNTEFKINALIQLLLLLVLSVGLKHVMKQVTHSPRPYTTVMAKSQVIASPRDFYTFTHHAKTQKIVAMKETVSQWRWSNWKSQVNYSFPSGHTTFVTLCLLFFSRLLLMKKRYAVCAVLLLWAAGVAYSRLWLGMHRPADLFGAIALENVIFLLVPYQYHRLTPWVQRQVNMVKEKWARR</sequence>
<keyword evidence="4" id="KW-0472">Membrane</keyword>
<dbReference type="RefSeq" id="WP_164711777.1">
    <property type="nucleotide sequence ID" value="NZ_AP024912.1"/>
</dbReference>
<evidence type="ECO:0000256" key="4">
    <source>
        <dbReference type="SAM" id="Phobius"/>
    </source>
</evidence>